<feature type="domain" description="Polysaccharide export protein N-terminal" evidence="16">
    <location>
        <begin position="91"/>
        <end position="181"/>
    </location>
</feature>
<keyword evidence="10" id="KW-0626">Porin</keyword>
<evidence type="ECO:0000256" key="3">
    <source>
        <dbReference type="ARBA" id="ARBA00022448"/>
    </source>
</evidence>
<keyword evidence="5" id="KW-0762">Sugar transport</keyword>
<evidence type="ECO:0000256" key="10">
    <source>
        <dbReference type="ARBA" id="ARBA00023114"/>
    </source>
</evidence>
<proteinExistence type="inferred from homology"/>
<dbReference type="GO" id="GO:0015288">
    <property type="term" value="F:porin activity"/>
    <property type="evidence" value="ECO:0007669"/>
    <property type="project" value="UniProtKB-KW"/>
</dbReference>
<keyword evidence="8" id="KW-0625">Polysaccharide transport</keyword>
<dbReference type="Pfam" id="PF22461">
    <property type="entry name" value="SLBB_2"/>
    <property type="match status" value="2"/>
</dbReference>
<reference evidence="18 19" key="1">
    <citation type="submission" date="2019-01" db="EMBL/GenBank/DDBJ databases">
        <authorList>
            <person name="Chen W.-M."/>
        </authorList>
    </citation>
    <scope>NUCLEOTIDE SEQUENCE [LARGE SCALE GENOMIC DNA]</scope>
    <source>
        <strain evidence="18 19">TLA-22</strain>
    </source>
</reference>
<evidence type="ECO:0000256" key="1">
    <source>
        <dbReference type="ARBA" id="ARBA00004571"/>
    </source>
</evidence>
<dbReference type="InterPro" id="IPR049712">
    <property type="entry name" value="Poly_export"/>
</dbReference>
<keyword evidence="9" id="KW-0406">Ion transport</keyword>
<keyword evidence="4" id="KW-1134">Transmembrane beta strand</keyword>
<feature type="domain" description="SLBB" evidence="17">
    <location>
        <begin position="188"/>
        <end position="261"/>
    </location>
</feature>
<organism evidence="18 19">
    <name type="scientific">Sphingobium algorifonticola</name>
    <dbReference type="NCBI Taxonomy" id="2008318"/>
    <lineage>
        <taxon>Bacteria</taxon>
        <taxon>Pseudomonadati</taxon>
        <taxon>Pseudomonadota</taxon>
        <taxon>Alphaproteobacteria</taxon>
        <taxon>Sphingomonadales</taxon>
        <taxon>Sphingomonadaceae</taxon>
        <taxon>Sphingobium</taxon>
    </lineage>
</organism>
<accession>A0A437J784</accession>
<evidence type="ECO:0000259" key="17">
    <source>
        <dbReference type="Pfam" id="PF22461"/>
    </source>
</evidence>
<keyword evidence="3" id="KW-0813">Transport</keyword>
<dbReference type="Proteomes" id="UP000282977">
    <property type="component" value="Unassembled WGS sequence"/>
</dbReference>
<dbReference type="InterPro" id="IPR003715">
    <property type="entry name" value="Poly_export_N"/>
</dbReference>
<feature type="signal peptide" evidence="15">
    <location>
        <begin position="1"/>
        <end position="30"/>
    </location>
</feature>
<evidence type="ECO:0000256" key="2">
    <source>
        <dbReference type="ARBA" id="ARBA00009450"/>
    </source>
</evidence>
<dbReference type="EMBL" id="RZUL01000003">
    <property type="protein sequence ID" value="RVT41020.1"/>
    <property type="molecule type" value="Genomic_DNA"/>
</dbReference>
<evidence type="ECO:0000256" key="5">
    <source>
        <dbReference type="ARBA" id="ARBA00022597"/>
    </source>
</evidence>
<sequence>MSSLVSCRSGNAVGRILLMAAAVLSLPGCAVMSAAGPSSGDIREANQAPVGNANIRIVDLNDALSRTIIARSRPLLLSESIGDGFVLGSMVGKGDVLDISIWEAPPAALFGASMSGGRLASSGAAAQGSGFPEQMVSSEGTITIPFAGKVMAAGRTPQQIENDIVSRLRGKAHLPQVVVRLVRNSAANVTIVGEVANSSRVPLTAKGERLLDILATAGGVRQPVGKTTIQVTRGDRVASLPLDTIIRDPRQNIRLQPDDVVTALFQPYSFVALGATGRNDEIPFEGTGITLVQALGRVQGIQDQRANVRGVFLFRFEDPTVLGNELASTATRTPDGKIPVIYRIDMKDPSTLFISQSFPIHNGDVLYVSNAPLADIQKFVSIISSTIFPIASVRTAVQ</sequence>
<keyword evidence="12" id="KW-0564">Palmitate</keyword>
<comment type="caution">
    <text evidence="18">The sequence shown here is derived from an EMBL/GenBank/DDBJ whole genome shotgun (WGS) entry which is preliminary data.</text>
</comment>
<evidence type="ECO:0000256" key="15">
    <source>
        <dbReference type="SAM" id="SignalP"/>
    </source>
</evidence>
<evidence type="ECO:0000256" key="4">
    <source>
        <dbReference type="ARBA" id="ARBA00022452"/>
    </source>
</evidence>
<dbReference type="AlphaFoldDB" id="A0A437J784"/>
<evidence type="ECO:0000256" key="14">
    <source>
        <dbReference type="ARBA" id="ARBA00023288"/>
    </source>
</evidence>
<gene>
    <name evidence="18" type="ORF">ENE74_11260</name>
</gene>
<evidence type="ECO:0000259" key="16">
    <source>
        <dbReference type="Pfam" id="PF02563"/>
    </source>
</evidence>
<dbReference type="OrthoDB" id="7198507at2"/>
<evidence type="ECO:0000256" key="8">
    <source>
        <dbReference type="ARBA" id="ARBA00023047"/>
    </source>
</evidence>
<protein>
    <submittedName>
        <fullName evidence="18">Polysaccharide export protein</fullName>
    </submittedName>
</protein>
<dbReference type="GO" id="GO:0046930">
    <property type="term" value="C:pore complex"/>
    <property type="evidence" value="ECO:0007669"/>
    <property type="project" value="UniProtKB-KW"/>
</dbReference>
<dbReference type="PANTHER" id="PTHR33619">
    <property type="entry name" value="POLYSACCHARIDE EXPORT PROTEIN GFCE-RELATED"/>
    <property type="match status" value="1"/>
</dbReference>
<keyword evidence="19" id="KW-1185">Reference proteome</keyword>
<evidence type="ECO:0000313" key="19">
    <source>
        <dbReference type="Proteomes" id="UP000282977"/>
    </source>
</evidence>
<keyword evidence="11" id="KW-0472">Membrane</keyword>
<keyword evidence="13" id="KW-0998">Cell outer membrane</keyword>
<name>A0A437J784_9SPHN</name>
<feature type="domain" description="SLBB" evidence="17">
    <location>
        <begin position="274"/>
        <end position="368"/>
    </location>
</feature>
<dbReference type="Gene3D" id="3.10.560.10">
    <property type="entry name" value="Outer membrane lipoprotein wza domain like"/>
    <property type="match status" value="2"/>
</dbReference>
<keyword evidence="14" id="KW-0449">Lipoprotein</keyword>
<evidence type="ECO:0000256" key="6">
    <source>
        <dbReference type="ARBA" id="ARBA00022692"/>
    </source>
</evidence>
<dbReference type="InterPro" id="IPR054765">
    <property type="entry name" value="SLBB_dom"/>
</dbReference>
<keyword evidence="7 15" id="KW-0732">Signal</keyword>
<evidence type="ECO:0000313" key="18">
    <source>
        <dbReference type="EMBL" id="RVT41020.1"/>
    </source>
</evidence>
<dbReference type="Pfam" id="PF02563">
    <property type="entry name" value="Poly_export"/>
    <property type="match status" value="1"/>
</dbReference>
<keyword evidence="6" id="KW-0812">Transmembrane</keyword>
<dbReference type="GO" id="GO:0015159">
    <property type="term" value="F:polysaccharide transmembrane transporter activity"/>
    <property type="evidence" value="ECO:0007669"/>
    <property type="project" value="InterPro"/>
</dbReference>
<dbReference type="GO" id="GO:0009279">
    <property type="term" value="C:cell outer membrane"/>
    <property type="evidence" value="ECO:0007669"/>
    <property type="project" value="UniProtKB-SubCell"/>
</dbReference>
<comment type="similarity">
    <text evidence="2">Belongs to the BexD/CtrA/VexA family.</text>
</comment>
<feature type="chain" id="PRO_5019268436" evidence="15">
    <location>
        <begin position="31"/>
        <end position="398"/>
    </location>
</feature>
<evidence type="ECO:0000256" key="13">
    <source>
        <dbReference type="ARBA" id="ARBA00023237"/>
    </source>
</evidence>
<evidence type="ECO:0000256" key="12">
    <source>
        <dbReference type="ARBA" id="ARBA00023139"/>
    </source>
</evidence>
<dbReference type="GO" id="GO:0006811">
    <property type="term" value="P:monoatomic ion transport"/>
    <property type="evidence" value="ECO:0007669"/>
    <property type="project" value="UniProtKB-KW"/>
</dbReference>
<evidence type="ECO:0000256" key="11">
    <source>
        <dbReference type="ARBA" id="ARBA00023136"/>
    </source>
</evidence>
<dbReference type="PANTHER" id="PTHR33619:SF3">
    <property type="entry name" value="POLYSACCHARIDE EXPORT PROTEIN GFCE-RELATED"/>
    <property type="match status" value="1"/>
</dbReference>
<evidence type="ECO:0000256" key="7">
    <source>
        <dbReference type="ARBA" id="ARBA00022729"/>
    </source>
</evidence>
<dbReference type="Gene3D" id="3.30.1950.10">
    <property type="entry name" value="wza like domain"/>
    <property type="match status" value="1"/>
</dbReference>
<comment type="subcellular location">
    <subcellularLocation>
        <location evidence="1">Cell outer membrane</location>
        <topology evidence="1">Multi-pass membrane protein</topology>
    </subcellularLocation>
</comment>
<evidence type="ECO:0000256" key="9">
    <source>
        <dbReference type="ARBA" id="ARBA00023065"/>
    </source>
</evidence>